<keyword evidence="1" id="KW-0812">Transmembrane</keyword>
<name>A0AAQ3XAX3_PASNO</name>
<protein>
    <submittedName>
        <fullName evidence="2">Uncharacterized protein</fullName>
    </submittedName>
</protein>
<gene>
    <name evidence="2" type="ORF">U9M48_038976</name>
</gene>
<keyword evidence="1" id="KW-0472">Membrane</keyword>
<feature type="transmembrane region" description="Helical" evidence="1">
    <location>
        <begin position="34"/>
        <end position="56"/>
    </location>
</feature>
<evidence type="ECO:0000313" key="2">
    <source>
        <dbReference type="EMBL" id="WVZ92946.1"/>
    </source>
</evidence>
<reference evidence="2 3" key="1">
    <citation type="submission" date="2024-02" db="EMBL/GenBank/DDBJ databases">
        <title>High-quality chromosome-scale genome assembly of Pensacola bahiagrass (Paspalum notatum Flugge var. saurae).</title>
        <authorList>
            <person name="Vega J.M."/>
            <person name="Podio M."/>
            <person name="Orjuela J."/>
            <person name="Siena L.A."/>
            <person name="Pessino S.C."/>
            <person name="Combes M.C."/>
            <person name="Mariac C."/>
            <person name="Albertini E."/>
            <person name="Pupilli F."/>
            <person name="Ortiz J.P.A."/>
            <person name="Leblanc O."/>
        </authorList>
    </citation>
    <scope>NUCLEOTIDE SEQUENCE [LARGE SCALE GENOMIC DNA]</scope>
    <source>
        <strain evidence="2">R1</strain>
        <tissue evidence="2">Leaf</tissue>
    </source>
</reference>
<keyword evidence="1" id="KW-1133">Transmembrane helix</keyword>
<feature type="transmembrane region" description="Helical" evidence="1">
    <location>
        <begin position="175"/>
        <end position="199"/>
    </location>
</feature>
<keyword evidence="3" id="KW-1185">Reference proteome</keyword>
<dbReference type="Proteomes" id="UP001341281">
    <property type="component" value="Chromosome 09"/>
</dbReference>
<sequence length="212" mass="22474">MEVDGGAPPPRPPAPLHQRLAAALRGPFAQGVDAVLYGFLSAVWLALLAGNVPMVVGRWAGGGPGSAVAAVSRNVSWVAVRALVLLAPAFFPLFAFRWHDRERAQAFVQGQPKYPGDVGGGQATDEVHRPERNEIMLKLAKCVNSITICICIVFGLIIITGILMKQLTPGRGSGLQIIGSLLVDTSFLLCSALSSLIFVPNLALELKRVGVM</sequence>
<proteinExistence type="predicted"/>
<feature type="transmembrane region" description="Helical" evidence="1">
    <location>
        <begin position="76"/>
        <end position="96"/>
    </location>
</feature>
<dbReference type="EMBL" id="CP144753">
    <property type="protein sequence ID" value="WVZ92946.1"/>
    <property type="molecule type" value="Genomic_DNA"/>
</dbReference>
<dbReference type="AlphaFoldDB" id="A0AAQ3XAX3"/>
<feature type="transmembrane region" description="Helical" evidence="1">
    <location>
        <begin position="142"/>
        <end position="163"/>
    </location>
</feature>
<accession>A0AAQ3XAX3</accession>
<evidence type="ECO:0000256" key="1">
    <source>
        <dbReference type="SAM" id="Phobius"/>
    </source>
</evidence>
<organism evidence="2 3">
    <name type="scientific">Paspalum notatum var. saurae</name>
    <dbReference type="NCBI Taxonomy" id="547442"/>
    <lineage>
        <taxon>Eukaryota</taxon>
        <taxon>Viridiplantae</taxon>
        <taxon>Streptophyta</taxon>
        <taxon>Embryophyta</taxon>
        <taxon>Tracheophyta</taxon>
        <taxon>Spermatophyta</taxon>
        <taxon>Magnoliopsida</taxon>
        <taxon>Liliopsida</taxon>
        <taxon>Poales</taxon>
        <taxon>Poaceae</taxon>
        <taxon>PACMAD clade</taxon>
        <taxon>Panicoideae</taxon>
        <taxon>Andropogonodae</taxon>
        <taxon>Paspaleae</taxon>
        <taxon>Paspalinae</taxon>
        <taxon>Paspalum</taxon>
    </lineage>
</organism>
<evidence type="ECO:0000313" key="3">
    <source>
        <dbReference type="Proteomes" id="UP001341281"/>
    </source>
</evidence>